<keyword evidence="2" id="KW-1185">Reference proteome</keyword>
<proteinExistence type="predicted"/>
<protein>
    <submittedName>
        <fullName evidence="1">15901_t:CDS:1</fullName>
    </submittedName>
</protein>
<dbReference type="EMBL" id="CAJVQC010081422">
    <property type="protein sequence ID" value="CAG8818768.1"/>
    <property type="molecule type" value="Genomic_DNA"/>
</dbReference>
<accession>A0ACA9S0H4</accession>
<reference evidence="1" key="1">
    <citation type="submission" date="2021-06" db="EMBL/GenBank/DDBJ databases">
        <authorList>
            <person name="Kallberg Y."/>
            <person name="Tangrot J."/>
            <person name="Rosling A."/>
        </authorList>
    </citation>
    <scope>NUCLEOTIDE SEQUENCE</scope>
    <source>
        <strain evidence="1">MA461A</strain>
    </source>
</reference>
<evidence type="ECO:0000313" key="2">
    <source>
        <dbReference type="Proteomes" id="UP000789920"/>
    </source>
</evidence>
<feature type="non-terminal residue" evidence="1">
    <location>
        <position position="1"/>
    </location>
</feature>
<organism evidence="1 2">
    <name type="scientific">Racocetra persica</name>
    <dbReference type="NCBI Taxonomy" id="160502"/>
    <lineage>
        <taxon>Eukaryota</taxon>
        <taxon>Fungi</taxon>
        <taxon>Fungi incertae sedis</taxon>
        <taxon>Mucoromycota</taxon>
        <taxon>Glomeromycotina</taxon>
        <taxon>Glomeromycetes</taxon>
        <taxon>Diversisporales</taxon>
        <taxon>Gigasporaceae</taxon>
        <taxon>Racocetra</taxon>
    </lineage>
</organism>
<comment type="caution">
    <text evidence="1">The sequence shown here is derived from an EMBL/GenBank/DDBJ whole genome shotgun (WGS) entry which is preliminary data.</text>
</comment>
<sequence length="97" mass="11310">ILHKEDIFQLDGDMRKETEEKTKTQGFQQEPKKEEADIYLEGEKIPLANLHPPEIETEENNFTLLNMPPGHPARAMQDTFYLNHNLLLRTHTTTIQP</sequence>
<evidence type="ECO:0000313" key="1">
    <source>
        <dbReference type="EMBL" id="CAG8818768.1"/>
    </source>
</evidence>
<gene>
    <name evidence="1" type="ORF">RPERSI_LOCUS24985</name>
</gene>
<name>A0ACA9S0H4_9GLOM</name>
<dbReference type="Proteomes" id="UP000789920">
    <property type="component" value="Unassembled WGS sequence"/>
</dbReference>